<feature type="compositionally biased region" description="Low complexity" evidence="1">
    <location>
        <begin position="529"/>
        <end position="539"/>
    </location>
</feature>
<dbReference type="InterPro" id="IPR044824">
    <property type="entry name" value="MAIN-like"/>
</dbReference>
<keyword evidence="4" id="KW-1185">Reference proteome</keyword>
<accession>A0A444Y5M6</accession>
<organism evidence="3 4">
    <name type="scientific">Arachis hypogaea</name>
    <name type="common">Peanut</name>
    <dbReference type="NCBI Taxonomy" id="3818"/>
    <lineage>
        <taxon>Eukaryota</taxon>
        <taxon>Viridiplantae</taxon>
        <taxon>Streptophyta</taxon>
        <taxon>Embryophyta</taxon>
        <taxon>Tracheophyta</taxon>
        <taxon>Spermatophyta</taxon>
        <taxon>Magnoliopsida</taxon>
        <taxon>eudicotyledons</taxon>
        <taxon>Gunneridae</taxon>
        <taxon>Pentapetalae</taxon>
        <taxon>rosids</taxon>
        <taxon>fabids</taxon>
        <taxon>Fabales</taxon>
        <taxon>Fabaceae</taxon>
        <taxon>Papilionoideae</taxon>
        <taxon>50 kb inversion clade</taxon>
        <taxon>dalbergioids sensu lato</taxon>
        <taxon>Dalbergieae</taxon>
        <taxon>Pterocarpus clade</taxon>
        <taxon>Arachis</taxon>
    </lineage>
</organism>
<dbReference type="AlphaFoldDB" id="A0A444Y5M6"/>
<proteinExistence type="predicted"/>
<dbReference type="InterPro" id="IPR019557">
    <property type="entry name" value="AminoTfrase-like_pln_mobile"/>
</dbReference>
<feature type="region of interest" description="Disordered" evidence="1">
    <location>
        <begin position="516"/>
        <end position="559"/>
    </location>
</feature>
<feature type="compositionally biased region" description="Pro residues" evidence="1">
    <location>
        <begin position="422"/>
        <end position="436"/>
    </location>
</feature>
<sequence>MIGSRMLQCDHYMPLDRYNPIVEGYLRDTGFYHVSQIGVVQCQSALVNALVERWRPETHTFHFPVGECAVTLEDVALILGLPTNGLPVTGPTLSSYEALETECLDQFGVAPMKADCRGSFIKLVWFRALKDWLELVDDIQIQRYVKCHIILLFGTVIFGNKSAAGVHWKFLPLLRNFAGIIQFSWGSACLAHLYRSLCRATRVDCKEIDGPLTLLLAWAWTRLPFIAPIPSNPRIFPIANSDSLDVRWRNWERQNRPYRFRTLENYRRDLDFVWEPYAIGRTDPDVIPPNIRQHSAIWSATVPLISFECIELHASDRLRRQFGLTQGIPNQERDLGEAHSEVLTGSKNQNWSGTHSFWVMHWMNRYSHILVDDTVPSQHQADIYFHWYRGRFGLHLHLSQIEPQENQPGDPMHNQEDQEVQSPPPPSPPQPPPPPSQTQAQQEPEQFTPYIPDTHSADYLTPPVYQQYWSVPHQESGEQGSFSQLLGFMAPVPGYSYPAYRDIPIDQMAQPSGISPGRLSLDTRPRQLTSFGTSGTTTSEKGKGYNLRANPPRQSASRYTPSAFKKVAKKCKKLVKDIKPTPSRVTTCCHKLLRKKCQALDVSPSTIANAIGTMLLLPSCETATNKQLFVNGIIISNGLSHTNFTPSDVCNKIWP</sequence>
<comment type="caution">
    <text evidence="3">The sequence shown here is derived from an EMBL/GenBank/DDBJ whole genome shotgun (WGS) entry which is preliminary data.</text>
</comment>
<reference evidence="3 4" key="1">
    <citation type="submission" date="2019-01" db="EMBL/GenBank/DDBJ databases">
        <title>Sequencing of cultivated peanut Arachis hypogaea provides insights into genome evolution and oil improvement.</title>
        <authorList>
            <person name="Chen X."/>
        </authorList>
    </citation>
    <scope>NUCLEOTIDE SEQUENCE [LARGE SCALE GENOMIC DNA]</scope>
    <source>
        <strain evidence="4">cv. Fuhuasheng</strain>
        <tissue evidence="3">Leaves</tissue>
    </source>
</reference>
<gene>
    <name evidence="3" type="ORF">Ahy_B08g093289</name>
</gene>
<protein>
    <recommendedName>
        <fullName evidence="2">Aminotransferase-like plant mobile domain-containing protein</fullName>
    </recommendedName>
</protein>
<evidence type="ECO:0000256" key="1">
    <source>
        <dbReference type="SAM" id="MobiDB-lite"/>
    </source>
</evidence>
<evidence type="ECO:0000313" key="4">
    <source>
        <dbReference type="Proteomes" id="UP000289738"/>
    </source>
</evidence>
<feature type="compositionally biased region" description="Low complexity" evidence="1">
    <location>
        <begin position="437"/>
        <end position="446"/>
    </location>
</feature>
<dbReference type="Pfam" id="PF10536">
    <property type="entry name" value="PMD"/>
    <property type="match status" value="1"/>
</dbReference>
<evidence type="ECO:0000259" key="2">
    <source>
        <dbReference type="Pfam" id="PF10536"/>
    </source>
</evidence>
<dbReference type="PANTHER" id="PTHR46033">
    <property type="entry name" value="PROTEIN MAIN-LIKE 2"/>
    <property type="match status" value="1"/>
</dbReference>
<dbReference type="GO" id="GO:0010073">
    <property type="term" value="P:meristem maintenance"/>
    <property type="evidence" value="ECO:0007669"/>
    <property type="project" value="InterPro"/>
</dbReference>
<evidence type="ECO:0000313" key="3">
    <source>
        <dbReference type="EMBL" id="RYQ97261.1"/>
    </source>
</evidence>
<feature type="region of interest" description="Disordered" evidence="1">
    <location>
        <begin position="403"/>
        <end position="456"/>
    </location>
</feature>
<dbReference type="EMBL" id="SDMP01000018">
    <property type="protein sequence ID" value="RYQ97261.1"/>
    <property type="molecule type" value="Genomic_DNA"/>
</dbReference>
<feature type="domain" description="Aminotransferase-like plant mobile" evidence="2">
    <location>
        <begin position="30"/>
        <end position="389"/>
    </location>
</feature>
<dbReference type="PANTHER" id="PTHR46033:SF8">
    <property type="entry name" value="PROTEIN MAINTENANCE OF MERISTEMS-LIKE"/>
    <property type="match status" value="1"/>
</dbReference>
<dbReference type="Proteomes" id="UP000289738">
    <property type="component" value="Chromosome B08"/>
</dbReference>
<name>A0A444Y5M6_ARAHY</name>